<dbReference type="EMBL" id="CAJZ01000040">
    <property type="protein sequence ID" value="CCI83067.1"/>
    <property type="molecule type" value="Genomic_DNA"/>
</dbReference>
<dbReference type="AlphaFoldDB" id="I7L873"/>
<name>I7L873_9CORY</name>
<evidence type="ECO:0000313" key="3">
    <source>
        <dbReference type="Proteomes" id="UP000011016"/>
    </source>
</evidence>
<dbReference type="Proteomes" id="UP000011016">
    <property type="component" value="Unassembled WGS sequence"/>
</dbReference>
<keyword evidence="1" id="KW-0732">Signal</keyword>
<proteinExistence type="predicted"/>
<evidence type="ECO:0000256" key="1">
    <source>
        <dbReference type="SAM" id="SignalP"/>
    </source>
</evidence>
<comment type="caution">
    <text evidence="2">The sequence shown here is derived from an EMBL/GenBank/DDBJ whole genome shotgun (WGS) entry which is preliminary data.</text>
</comment>
<feature type="chain" id="PRO_5039047190" evidence="1">
    <location>
        <begin position="25"/>
        <end position="212"/>
    </location>
</feature>
<sequence length="212" mass="21671">MDLVHNFRLIGGIVRSLTALAAAAAVSLTAALPVATAAPAEAPLPADTETAAPAVPGDALAYRDVEDLHREARAAGLTDEQEAVAGQLQRIVNGYAGLPEEVRDLPLGSPEVTAAVERIVVSVRQTRELTFKKARWCATGFANALPEALPGANILTAIENAGGATELGRALVDALRATSADEARVILSETAGEQTGGALAESVAESCSAIAE</sequence>
<protein>
    <submittedName>
        <fullName evidence="2">Putative secreted protein</fullName>
    </submittedName>
</protein>
<organism evidence="2 3">
    <name type="scientific">Corynebacterium otitidis ATCC 51513</name>
    <dbReference type="NCBI Taxonomy" id="883169"/>
    <lineage>
        <taxon>Bacteria</taxon>
        <taxon>Bacillati</taxon>
        <taxon>Actinomycetota</taxon>
        <taxon>Actinomycetes</taxon>
        <taxon>Mycobacteriales</taxon>
        <taxon>Corynebacteriaceae</taxon>
        <taxon>Corynebacterium</taxon>
    </lineage>
</organism>
<accession>I7L873</accession>
<feature type="signal peptide" evidence="1">
    <location>
        <begin position="1"/>
        <end position="24"/>
    </location>
</feature>
<gene>
    <name evidence="2" type="ORF">BN46_0319</name>
</gene>
<evidence type="ECO:0000313" key="2">
    <source>
        <dbReference type="EMBL" id="CCI83067.1"/>
    </source>
</evidence>
<reference evidence="2 3" key="1">
    <citation type="journal article" date="2012" name="J. Bacteriol.">
        <title>Draft Genome Sequence of Turicella otitidis ATCC 51513, Isolated from Middle Ear Fluid from a Child with Otitis Media.</title>
        <authorList>
            <person name="Brinkrolf K."/>
            <person name="Schneider J."/>
            <person name="Knecht M."/>
            <person name="Ruckert C."/>
            <person name="Tauch A."/>
        </authorList>
    </citation>
    <scope>NUCLEOTIDE SEQUENCE [LARGE SCALE GENOMIC DNA]</scope>
    <source>
        <strain evidence="2 3">ATCC 51513</strain>
    </source>
</reference>